<keyword evidence="3" id="KW-0687">Ribonucleoprotein</keyword>
<dbReference type="FunFam" id="2.30.170.40:FF:000003">
    <property type="entry name" value="54S ribosomal protein L24"/>
    <property type="match status" value="1"/>
</dbReference>
<dbReference type="Gene3D" id="2.30.170.40">
    <property type="entry name" value="Ribosomal protein L28/L24"/>
    <property type="match status" value="1"/>
</dbReference>
<dbReference type="GO" id="GO:0003735">
    <property type="term" value="F:structural constituent of ribosome"/>
    <property type="evidence" value="ECO:0007669"/>
    <property type="project" value="InterPro"/>
</dbReference>
<protein>
    <recommendedName>
        <fullName evidence="4">Large ribosomal subunit protein bL28m</fullName>
    </recommendedName>
</protein>
<dbReference type="PANTHER" id="PTHR13528">
    <property type="entry name" value="39S RIBOSOMAL PROTEIN L28, MITOCHONDRIAL"/>
    <property type="match status" value="1"/>
</dbReference>
<evidence type="ECO:0000256" key="1">
    <source>
        <dbReference type="ARBA" id="ARBA00008760"/>
    </source>
</evidence>
<reference evidence="7" key="1">
    <citation type="journal article" date="2020" name="Stud. Mycol.">
        <title>101 Dothideomycetes genomes: a test case for predicting lifestyles and emergence of pathogens.</title>
        <authorList>
            <person name="Haridas S."/>
            <person name="Albert R."/>
            <person name="Binder M."/>
            <person name="Bloem J."/>
            <person name="Labutti K."/>
            <person name="Salamov A."/>
            <person name="Andreopoulos B."/>
            <person name="Baker S."/>
            <person name="Barry K."/>
            <person name="Bills G."/>
            <person name="Bluhm B."/>
            <person name="Cannon C."/>
            <person name="Castanera R."/>
            <person name="Culley D."/>
            <person name="Daum C."/>
            <person name="Ezra D."/>
            <person name="Gonzalez J."/>
            <person name="Henrissat B."/>
            <person name="Kuo A."/>
            <person name="Liang C."/>
            <person name="Lipzen A."/>
            <person name="Lutzoni F."/>
            <person name="Magnuson J."/>
            <person name="Mondo S."/>
            <person name="Nolan M."/>
            <person name="Ohm R."/>
            <person name="Pangilinan J."/>
            <person name="Park H.-J."/>
            <person name="Ramirez L."/>
            <person name="Alfaro M."/>
            <person name="Sun H."/>
            <person name="Tritt A."/>
            <person name="Yoshinaga Y."/>
            <person name="Zwiers L.-H."/>
            <person name="Turgeon B."/>
            <person name="Goodwin S."/>
            <person name="Spatafora J."/>
            <person name="Crous P."/>
            <person name="Grigoriev I."/>
        </authorList>
    </citation>
    <scope>NUCLEOTIDE SEQUENCE</scope>
    <source>
        <strain evidence="7">Tuck. ex Michener</strain>
    </source>
</reference>
<evidence type="ECO:0000313" key="7">
    <source>
        <dbReference type="EMBL" id="KAF2236644.1"/>
    </source>
</evidence>
<dbReference type="InterPro" id="IPR026569">
    <property type="entry name" value="Ribosomal_bL28"/>
</dbReference>
<proteinExistence type="inferred from homology"/>
<gene>
    <name evidence="7" type="ORF">EV356DRAFT_498190</name>
</gene>
<comment type="function">
    <text evidence="5">Component of the mitochondrial ribosome (mitoribosome), a dedicated translation machinery responsible for the synthesis of mitochondrial genome-encoded proteins, including at least some of the essential transmembrane subunits of the mitochondrial respiratory chain. The mitoribosomes are attached to the mitochondrial inner membrane and translation products are cotranslationally integrated into the membrane.</text>
</comment>
<dbReference type="Pfam" id="PF00830">
    <property type="entry name" value="Ribosomal_L28"/>
    <property type="match status" value="1"/>
</dbReference>
<dbReference type="GO" id="GO:0005762">
    <property type="term" value="C:mitochondrial large ribosomal subunit"/>
    <property type="evidence" value="ECO:0007669"/>
    <property type="project" value="TreeGrafter"/>
</dbReference>
<sequence length="295" mass="33766">MQSSTSIRPAAVCCTRSAQRSTCRSFSITSSRPIYVKNALRRVLPKDRREIPNYPYGPARWFKQSNKGLYGGLMIQHGNNIGEKFAIKTRRTWHPNIQPHSLYSRALGRPVRLRVATRVLRTIDKVGGLDEYLVGSNTSARIRELGVTGWALRWRILQTEVMRKRFGIGKREKDWLGQARRARMLDTVEEELEGTGKRGFDEGNALQERAEAIGEPEVDEETKREVQAFDRILDEEDRKAAVEVQEEPGTLAREGDKKVREAVEGEQADNKRESEMIQQRRGLMDQVRGLFDGKK</sequence>
<dbReference type="Proteomes" id="UP000800092">
    <property type="component" value="Unassembled WGS sequence"/>
</dbReference>
<dbReference type="AlphaFoldDB" id="A0A6A6HET2"/>
<evidence type="ECO:0000313" key="8">
    <source>
        <dbReference type="Proteomes" id="UP000800092"/>
    </source>
</evidence>
<feature type="region of interest" description="Disordered" evidence="6">
    <location>
        <begin position="240"/>
        <end position="277"/>
    </location>
</feature>
<keyword evidence="2" id="KW-0689">Ribosomal protein</keyword>
<comment type="similarity">
    <text evidence="1">Belongs to the bacterial ribosomal protein bL28 family.</text>
</comment>
<dbReference type="PANTHER" id="PTHR13528:SF2">
    <property type="entry name" value="LARGE RIBOSOMAL SUBUNIT PROTEIN BL28M"/>
    <property type="match status" value="1"/>
</dbReference>
<feature type="compositionally biased region" description="Basic and acidic residues" evidence="6">
    <location>
        <begin position="253"/>
        <end position="275"/>
    </location>
</feature>
<evidence type="ECO:0000256" key="2">
    <source>
        <dbReference type="ARBA" id="ARBA00022980"/>
    </source>
</evidence>
<dbReference type="EMBL" id="ML991784">
    <property type="protein sequence ID" value="KAF2236644.1"/>
    <property type="molecule type" value="Genomic_DNA"/>
</dbReference>
<dbReference type="OrthoDB" id="361870at2759"/>
<evidence type="ECO:0000256" key="4">
    <source>
        <dbReference type="ARBA" id="ARBA00035269"/>
    </source>
</evidence>
<dbReference type="InterPro" id="IPR037147">
    <property type="entry name" value="Ribosomal_bL28_sf"/>
</dbReference>
<accession>A0A6A6HET2</accession>
<dbReference type="SUPFAM" id="SSF143800">
    <property type="entry name" value="L28p-like"/>
    <property type="match status" value="1"/>
</dbReference>
<organism evidence="7 8">
    <name type="scientific">Viridothelium virens</name>
    <name type="common">Speckled blister lichen</name>
    <name type="synonym">Trypethelium virens</name>
    <dbReference type="NCBI Taxonomy" id="1048519"/>
    <lineage>
        <taxon>Eukaryota</taxon>
        <taxon>Fungi</taxon>
        <taxon>Dikarya</taxon>
        <taxon>Ascomycota</taxon>
        <taxon>Pezizomycotina</taxon>
        <taxon>Dothideomycetes</taxon>
        <taxon>Dothideomycetes incertae sedis</taxon>
        <taxon>Trypetheliales</taxon>
        <taxon>Trypetheliaceae</taxon>
        <taxon>Viridothelium</taxon>
    </lineage>
</organism>
<evidence type="ECO:0000256" key="3">
    <source>
        <dbReference type="ARBA" id="ARBA00023274"/>
    </source>
</evidence>
<evidence type="ECO:0000256" key="6">
    <source>
        <dbReference type="SAM" id="MobiDB-lite"/>
    </source>
</evidence>
<keyword evidence="8" id="KW-1185">Reference proteome</keyword>
<evidence type="ECO:0000256" key="5">
    <source>
        <dbReference type="ARBA" id="ARBA00037226"/>
    </source>
</evidence>
<name>A0A6A6HET2_VIRVR</name>
<dbReference type="InterPro" id="IPR034704">
    <property type="entry name" value="Ribosomal_bL28/bL31-like_sf"/>
</dbReference>